<comment type="caution">
    <text evidence="2">The sequence shown here is derived from an EMBL/GenBank/DDBJ whole genome shotgun (WGS) entry which is preliminary data.</text>
</comment>
<dbReference type="PANTHER" id="PTHR30634">
    <property type="entry name" value="OUTER MEMBRANE LOLAB LIPOPROTEIN INSERTION APPARATUS"/>
    <property type="match status" value="1"/>
</dbReference>
<organism evidence="2 3">
    <name type="scientific">Pseudanabaena yagii GIHE-NHR1</name>
    <dbReference type="NCBI Taxonomy" id="2722753"/>
    <lineage>
        <taxon>Bacteria</taxon>
        <taxon>Bacillati</taxon>
        <taxon>Cyanobacteriota</taxon>
        <taxon>Cyanophyceae</taxon>
        <taxon>Pseudanabaenales</taxon>
        <taxon>Pseudanabaenaceae</taxon>
        <taxon>Pseudanabaena</taxon>
        <taxon>Pseudanabaena yagii</taxon>
    </lineage>
</organism>
<dbReference type="InterPro" id="IPR043737">
    <property type="entry name" value="DUF5682"/>
</dbReference>
<reference evidence="2 3" key="1">
    <citation type="submission" date="2020-03" db="EMBL/GenBank/DDBJ databases">
        <title>Draft Genome Sequence of 2-Methylisoborneol Producing Pseudanabaena yagii Strain GIHE-NHR1 Isolated from North Han River in South Korea.</title>
        <authorList>
            <person name="Jeong J."/>
        </authorList>
    </citation>
    <scope>NUCLEOTIDE SEQUENCE [LARGE SCALE GENOMIC DNA]</scope>
    <source>
        <strain evidence="2 3">GIHE-NHR1</strain>
    </source>
</reference>
<dbReference type="InterPro" id="IPR050458">
    <property type="entry name" value="LolB"/>
</dbReference>
<accession>A0ABX1LWV4</accession>
<protein>
    <submittedName>
        <fullName evidence="2">Uncharacterized protein</fullName>
    </submittedName>
</protein>
<proteinExistence type="predicted"/>
<evidence type="ECO:0000313" key="2">
    <source>
        <dbReference type="EMBL" id="NMF59836.1"/>
    </source>
</evidence>
<dbReference type="RefSeq" id="WP_169364817.1">
    <property type="nucleotide sequence ID" value="NZ_JAAVJL010000002.1"/>
</dbReference>
<dbReference type="PANTHER" id="PTHR30634:SF14">
    <property type="match status" value="1"/>
</dbReference>
<feature type="region of interest" description="Disordered" evidence="1">
    <location>
        <begin position="126"/>
        <end position="156"/>
    </location>
</feature>
<evidence type="ECO:0000313" key="3">
    <source>
        <dbReference type="Proteomes" id="UP000738376"/>
    </source>
</evidence>
<dbReference type="EMBL" id="JAAVJL010000002">
    <property type="protein sequence ID" value="NMF59836.1"/>
    <property type="molecule type" value="Genomic_DNA"/>
</dbReference>
<evidence type="ECO:0000256" key="1">
    <source>
        <dbReference type="SAM" id="MobiDB-lite"/>
    </source>
</evidence>
<gene>
    <name evidence="2" type="ORF">HC246_17870</name>
</gene>
<name>A0ABX1LWV4_9CYAN</name>
<dbReference type="Proteomes" id="UP000738376">
    <property type="component" value="Unassembled WGS sequence"/>
</dbReference>
<keyword evidence="3" id="KW-1185">Reference proteome</keyword>
<sequence>MKSDRQASSSTSSKNNTDKVHIFGIRHHGSGSARSLCQALEQLQPDAILIEAPPDAQALLPFVIREEMQPPVAILIYASDRPENSVYYPFAIFSPEWQAIRYGLERDIPIKFMDLPQSHRLAIKEKEQTEVNPESEISSSEDVAPNSESSPEVAPQVIPESDLRLYRQDPLGWLAEAAGFSDGERWWEYMVEHRRDSHELFAAILEAMTALREELDAAEDLSEIPADRLLEQQREAHMRQTIRAAITEGKERIAVVCGAWHAPALVNLPPAKNDTAILKGLPKIKVEATWIPWTYGRLAIASGYGAGVVSPGWYDHLWHNFHHSSSQVAIRWITRVARLLRTKDIDASSASVIESVRLAEALSAMRDRPLAGLPELNEAIQSVLCFGDPLPMQFIHQELIVGDRMGKVPDDTPMVPLQQDLIRQQKRLRLKPDTKTLELDLRNANDLERSHLLYRLALLNIPWGRTQYSTSKGTFKEPWQLQWEPEFAVRLVEAGVWGQTLIEAATAFTRNQANEAKDLPTLTKLVDKVLLANLGDAASYLMVRLQAEAAIAADISHLMQAVPSLANLLRYGNVRQIDTNIVAQVMDGLITRICVGLPVACASLNDEAAAAMYELAIAVNRAILLLQNSEYAEAWHGVLSQLADQSGLHGLLAGCCCRLLLDAGVFTANDVEMRMGLFLSLANEPSQAAAWLEGLLKGSGLVLLHDDRLWQVLDNWVTKLSTDTFDLVLPLLRRTFATFPSPERRQMGERVKRNQSNQITVSSDSNFSNLDIQRAEAILPAIAQLLGINYH</sequence>
<dbReference type="Pfam" id="PF18934">
    <property type="entry name" value="DUF5682"/>
    <property type="match status" value="1"/>
</dbReference>
<feature type="compositionally biased region" description="Polar residues" evidence="1">
    <location>
        <begin position="130"/>
        <end position="150"/>
    </location>
</feature>